<feature type="region of interest" description="Disordered" evidence="1">
    <location>
        <begin position="1"/>
        <end position="37"/>
    </location>
</feature>
<comment type="caution">
    <text evidence="2">The sequence shown here is derived from an EMBL/GenBank/DDBJ whole genome shotgun (WGS) entry which is preliminary data.</text>
</comment>
<accession>A0A392Q1H5</accession>
<feature type="compositionally biased region" description="Polar residues" evidence="1">
    <location>
        <begin position="1"/>
        <end position="20"/>
    </location>
</feature>
<dbReference type="Proteomes" id="UP000265520">
    <property type="component" value="Unassembled WGS sequence"/>
</dbReference>
<keyword evidence="3" id="KW-1185">Reference proteome</keyword>
<evidence type="ECO:0000256" key="1">
    <source>
        <dbReference type="SAM" id="MobiDB-lite"/>
    </source>
</evidence>
<evidence type="ECO:0000313" key="3">
    <source>
        <dbReference type="Proteomes" id="UP000265520"/>
    </source>
</evidence>
<sequence>MDNTASSGRFSQFRSPQSITGFEFGEEVAKEDDDEEDCNDSIEAVVMITFNKIRVI</sequence>
<name>A0A392Q1H5_9FABA</name>
<dbReference type="AlphaFoldDB" id="A0A392Q1H5"/>
<protein>
    <submittedName>
        <fullName evidence="2">Uncharacterized protein</fullName>
    </submittedName>
</protein>
<feature type="compositionally biased region" description="Acidic residues" evidence="1">
    <location>
        <begin position="24"/>
        <end position="37"/>
    </location>
</feature>
<evidence type="ECO:0000313" key="2">
    <source>
        <dbReference type="EMBL" id="MCI17954.1"/>
    </source>
</evidence>
<dbReference type="EMBL" id="LXQA010107782">
    <property type="protein sequence ID" value="MCI17954.1"/>
    <property type="molecule type" value="Genomic_DNA"/>
</dbReference>
<proteinExistence type="predicted"/>
<organism evidence="2 3">
    <name type="scientific">Trifolium medium</name>
    <dbReference type="NCBI Taxonomy" id="97028"/>
    <lineage>
        <taxon>Eukaryota</taxon>
        <taxon>Viridiplantae</taxon>
        <taxon>Streptophyta</taxon>
        <taxon>Embryophyta</taxon>
        <taxon>Tracheophyta</taxon>
        <taxon>Spermatophyta</taxon>
        <taxon>Magnoliopsida</taxon>
        <taxon>eudicotyledons</taxon>
        <taxon>Gunneridae</taxon>
        <taxon>Pentapetalae</taxon>
        <taxon>rosids</taxon>
        <taxon>fabids</taxon>
        <taxon>Fabales</taxon>
        <taxon>Fabaceae</taxon>
        <taxon>Papilionoideae</taxon>
        <taxon>50 kb inversion clade</taxon>
        <taxon>NPAAA clade</taxon>
        <taxon>Hologalegina</taxon>
        <taxon>IRL clade</taxon>
        <taxon>Trifolieae</taxon>
        <taxon>Trifolium</taxon>
    </lineage>
</organism>
<reference evidence="2 3" key="1">
    <citation type="journal article" date="2018" name="Front. Plant Sci.">
        <title>Red Clover (Trifolium pratense) and Zigzag Clover (T. medium) - A Picture of Genomic Similarities and Differences.</title>
        <authorList>
            <person name="Dluhosova J."/>
            <person name="Istvanek J."/>
            <person name="Nedelnik J."/>
            <person name="Repkova J."/>
        </authorList>
    </citation>
    <scope>NUCLEOTIDE SEQUENCE [LARGE SCALE GENOMIC DNA]</scope>
    <source>
        <strain evidence="3">cv. 10/8</strain>
        <tissue evidence="2">Leaf</tissue>
    </source>
</reference>